<evidence type="ECO:0000259" key="3">
    <source>
        <dbReference type="SMART" id="SM00062"/>
    </source>
</evidence>
<dbReference type="Proteomes" id="UP000006327">
    <property type="component" value="Unassembled WGS sequence"/>
</dbReference>
<dbReference type="RefSeq" id="WP_007617461.1">
    <property type="nucleotide sequence ID" value="NZ_BAEO01000013.1"/>
</dbReference>
<dbReference type="PANTHER" id="PTHR35936:SF25">
    <property type="entry name" value="ABC TRANSPORTER SUBSTRATE-BINDING PROTEIN"/>
    <property type="match status" value="1"/>
</dbReference>
<dbReference type="PANTHER" id="PTHR35936">
    <property type="entry name" value="MEMBRANE-BOUND LYTIC MUREIN TRANSGLYCOSYLASE F"/>
    <property type="match status" value="1"/>
</dbReference>
<dbReference type="Gene3D" id="3.40.190.10">
    <property type="entry name" value="Periplasmic binding protein-like II"/>
    <property type="match status" value="2"/>
</dbReference>
<gene>
    <name evidence="4" type="ORF">GARC_1079</name>
</gene>
<proteinExistence type="inferred from homology"/>
<dbReference type="EMBL" id="BAEO01000013">
    <property type="protein sequence ID" value="GAC18060.1"/>
    <property type="molecule type" value="Genomic_DNA"/>
</dbReference>
<protein>
    <submittedName>
        <fullName evidence="4">Extracellular solute-binding protein</fullName>
    </submittedName>
</protein>
<dbReference type="eggNOG" id="COG0834">
    <property type="taxonomic scope" value="Bacteria"/>
</dbReference>
<keyword evidence="2" id="KW-0732">Signal</keyword>
<dbReference type="STRING" id="493475.GARC_1079"/>
<comment type="caution">
    <text evidence="4">The sequence shown here is derived from an EMBL/GenBank/DDBJ whole genome shotgun (WGS) entry which is preliminary data.</text>
</comment>
<comment type="similarity">
    <text evidence="1">Belongs to the bacterial solute-binding protein 3 family.</text>
</comment>
<dbReference type="SUPFAM" id="SSF53850">
    <property type="entry name" value="Periplasmic binding protein-like II"/>
    <property type="match status" value="1"/>
</dbReference>
<evidence type="ECO:0000256" key="2">
    <source>
        <dbReference type="ARBA" id="ARBA00022729"/>
    </source>
</evidence>
<dbReference type="Pfam" id="PF00497">
    <property type="entry name" value="SBP_bac_3"/>
    <property type="match status" value="1"/>
</dbReference>
<dbReference type="SMART" id="SM00062">
    <property type="entry name" value="PBPb"/>
    <property type="match status" value="1"/>
</dbReference>
<evidence type="ECO:0000313" key="4">
    <source>
        <dbReference type="EMBL" id="GAC18060.1"/>
    </source>
</evidence>
<keyword evidence="5" id="KW-1185">Reference proteome</keyword>
<sequence length="255" mass="29505">MKSSIFFYILVLGFFSPFSFSQEVIRSSVSEEFMNGLHAKYLKNLAKHMGMEIEIVPMPFARRLIELSKGKLDILVGIQRVDETQDEVVYINPSYETLRHTFFVRKENRSKLQSFEDLKKLSVGVTRYAKYFALFNQEPDLKMVSVSTLKQKVQLLMKGRINTFIHFQESTLPLITRMGLQNDIVLADYQPIEMNDYYVTISQNSPLFDKKHLLESAVRDAIAADEFATIRREHYETLRASHGNSTPLTNSIKTD</sequence>
<reference evidence="4 5" key="1">
    <citation type="journal article" date="2017" name="Antonie Van Leeuwenhoek">
        <title>Rhizobium rhizosphaerae sp. nov., a novel species isolated from rice rhizosphere.</title>
        <authorList>
            <person name="Zhao J.J."/>
            <person name="Zhang J."/>
            <person name="Zhang R.J."/>
            <person name="Zhang C.W."/>
            <person name="Yin H.Q."/>
            <person name="Zhang X.X."/>
        </authorList>
    </citation>
    <scope>NUCLEOTIDE SEQUENCE [LARGE SCALE GENOMIC DNA]</scope>
    <source>
        <strain evidence="4 5">BSs20135</strain>
    </source>
</reference>
<name>K6Z3P1_9ALTE</name>
<organism evidence="4 5">
    <name type="scientific">Paraglaciecola arctica BSs20135</name>
    <dbReference type="NCBI Taxonomy" id="493475"/>
    <lineage>
        <taxon>Bacteria</taxon>
        <taxon>Pseudomonadati</taxon>
        <taxon>Pseudomonadota</taxon>
        <taxon>Gammaproteobacteria</taxon>
        <taxon>Alteromonadales</taxon>
        <taxon>Alteromonadaceae</taxon>
        <taxon>Paraglaciecola</taxon>
    </lineage>
</organism>
<feature type="domain" description="Solute-binding protein family 3/N-terminal" evidence="3">
    <location>
        <begin position="24"/>
        <end position="238"/>
    </location>
</feature>
<evidence type="ECO:0000313" key="5">
    <source>
        <dbReference type="Proteomes" id="UP000006327"/>
    </source>
</evidence>
<dbReference type="AlphaFoldDB" id="K6Z3P1"/>
<accession>K6Z3P1</accession>
<evidence type="ECO:0000256" key="1">
    <source>
        <dbReference type="ARBA" id="ARBA00010333"/>
    </source>
</evidence>
<dbReference type="InterPro" id="IPR001638">
    <property type="entry name" value="Solute-binding_3/MltF_N"/>
</dbReference>